<evidence type="ECO:0000313" key="2">
    <source>
        <dbReference type="Proteomes" id="UP000237000"/>
    </source>
</evidence>
<gene>
    <name evidence="1" type="ORF">TorRG33x02_161930</name>
</gene>
<keyword evidence="2" id="KW-1185">Reference proteome</keyword>
<protein>
    <submittedName>
        <fullName evidence="1">Uncharacterized protein</fullName>
    </submittedName>
</protein>
<accession>A0A2P5ER21</accession>
<dbReference type="Proteomes" id="UP000237000">
    <property type="component" value="Unassembled WGS sequence"/>
</dbReference>
<dbReference type="AlphaFoldDB" id="A0A2P5ER21"/>
<dbReference type="EMBL" id="JXTC01000110">
    <property type="protein sequence ID" value="PON87991.1"/>
    <property type="molecule type" value="Genomic_DNA"/>
</dbReference>
<comment type="caution">
    <text evidence="1">The sequence shown here is derived from an EMBL/GenBank/DDBJ whole genome shotgun (WGS) entry which is preliminary data.</text>
</comment>
<proteinExistence type="predicted"/>
<reference evidence="2" key="1">
    <citation type="submission" date="2016-06" db="EMBL/GenBank/DDBJ databases">
        <title>Parallel loss of symbiosis genes in relatives of nitrogen-fixing non-legume Parasponia.</title>
        <authorList>
            <person name="Van Velzen R."/>
            <person name="Holmer R."/>
            <person name="Bu F."/>
            <person name="Rutten L."/>
            <person name="Van Zeijl A."/>
            <person name="Liu W."/>
            <person name="Santuari L."/>
            <person name="Cao Q."/>
            <person name="Sharma T."/>
            <person name="Shen D."/>
            <person name="Roswanjaya Y."/>
            <person name="Wardhani T."/>
            <person name="Kalhor M.S."/>
            <person name="Jansen J."/>
            <person name="Van den Hoogen J."/>
            <person name="Gungor B."/>
            <person name="Hartog M."/>
            <person name="Hontelez J."/>
            <person name="Verver J."/>
            <person name="Yang W.-C."/>
            <person name="Schijlen E."/>
            <person name="Repin R."/>
            <person name="Schilthuizen M."/>
            <person name="Schranz E."/>
            <person name="Heidstra R."/>
            <person name="Miyata K."/>
            <person name="Fedorova E."/>
            <person name="Kohlen W."/>
            <person name="Bisseling T."/>
            <person name="Smit S."/>
            <person name="Geurts R."/>
        </authorList>
    </citation>
    <scope>NUCLEOTIDE SEQUENCE [LARGE SCALE GENOMIC DNA]</scope>
    <source>
        <strain evidence="2">cv. RG33-2</strain>
    </source>
</reference>
<dbReference type="InParanoid" id="A0A2P5ER21"/>
<organism evidence="1 2">
    <name type="scientific">Trema orientale</name>
    <name type="common">Charcoal tree</name>
    <name type="synonym">Celtis orientalis</name>
    <dbReference type="NCBI Taxonomy" id="63057"/>
    <lineage>
        <taxon>Eukaryota</taxon>
        <taxon>Viridiplantae</taxon>
        <taxon>Streptophyta</taxon>
        <taxon>Embryophyta</taxon>
        <taxon>Tracheophyta</taxon>
        <taxon>Spermatophyta</taxon>
        <taxon>Magnoliopsida</taxon>
        <taxon>eudicotyledons</taxon>
        <taxon>Gunneridae</taxon>
        <taxon>Pentapetalae</taxon>
        <taxon>rosids</taxon>
        <taxon>fabids</taxon>
        <taxon>Rosales</taxon>
        <taxon>Cannabaceae</taxon>
        <taxon>Trema</taxon>
    </lineage>
</organism>
<evidence type="ECO:0000313" key="1">
    <source>
        <dbReference type="EMBL" id="PON87991.1"/>
    </source>
</evidence>
<name>A0A2P5ER21_TREOI</name>
<sequence length="116" mass="13402">MVTMDSCWDPNEQRLAGGSTAIIDNHDITHYSHIFCSEAGNCFHTWSRRKLASTKFERLEPLPDNVYVSEIQESKELLHMSHLHIINPYKEDDLEEVPFRSSLPIGFSCKKRPTLI</sequence>